<evidence type="ECO:0000256" key="1">
    <source>
        <dbReference type="SAM" id="MobiDB-lite"/>
    </source>
</evidence>
<proteinExistence type="predicted"/>
<organism evidence="4 5">
    <name type="scientific">Piscinibacter gummiphilus</name>
    <dbReference type="NCBI Taxonomy" id="946333"/>
    <lineage>
        <taxon>Bacteria</taxon>
        <taxon>Pseudomonadati</taxon>
        <taxon>Pseudomonadota</taxon>
        <taxon>Betaproteobacteria</taxon>
        <taxon>Burkholderiales</taxon>
        <taxon>Sphaerotilaceae</taxon>
        <taxon>Piscinibacter</taxon>
    </lineage>
</organism>
<accession>A0A1W6L925</accession>
<reference evidence="4 5" key="1">
    <citation type="submission" date="2016-04" db="EMBL/GenBank/DDBJ databases">
        <title>Complete genome sequence of natural rubber-degrading, novel Gram-negative bacterium, Rhizobacter gummiphilus strain NS21.</title>
        <authorList>
            <person name="Tabata M."/>
            <person name="Kasai D."/>
            <person name="Fukuda M."/>
        </authorList>
    </citation>
    <scope>NUCLEOTIDE SEQUENCE [LARGE SCALE GENOMIC DNA]</scope>
    <source>
        <strain evidence="4 5">NS21</strain>
    </source>
</reference>
<feature type="region of interest" description="Disordered" evidence="1">
    <location>
        <begin position="588"/>
        <end position="636"/>
    </location>
</feature>
<evidence type="ECO:0000313" key="5">
    <source>
        <dbReference type="Proteomes" id="UP000193427"/>
    </source>
</evidence>
<keyword evidence="2" id="KW-0472">Membrane</keyword>
<evidence type="ECO:0000256" key="2">
    <source>
        <dbReference type="SAM" id="Phobius"/>
    </source>
</evidence>
<dbReference type="OrthoDB" id="9180424at2"/>
<keyword evidence="2" id="KW-1133">Transmembrane helix</keyword>
<evidence type="ECO:0000256" key="3">
    <source>
        <dbReference type="SAM" id="SignalP"/>
    </source>
</evidence>
<dbReference type="STRING" id="946333.A4W93_13500"/>
<keyword evidence="5" id="KW-1185">Reference proteome</keyword>
<dbReference type="EMBL" id="CP015118">
    <property type="protein sequence ID" value="ARN20829.1"/>
    <property type="molecule type" value="Genomic_DNA"/>
</dbReference>
<feature type="transmembrane region" description="Helical" evidence="2">
    <location>
        <begin position="291"/>
        <end position="312"/>
    </location>
</feature>
<feature type="region of interest" description="Disordered" evidence="1">
    <location>
        <begin position="150"/>
        <end position="216"/>
    </location>
</feature>
<gene>
    <name evidence="4" type="ORF">A4W93_13500</name>
</gene>
<feature type="compositionally biased region" description="Basic and acidic residues" evidence="1">
    <location>
        <begin position="616"/>
        <end position="636"/>
    </location>
</feature>
<protein>
    <submittedName>
        <fullName evidence="4">Uncharacterized protein</fullName>
    </submittedName>
</protein>
<feature type="signal peptide" evidence="3">
    <location>
        <begin position="1"/>
        <end position="23"/>
    </location>
</feature>
<evidence type="ECO:0000313" key="4">
    <source>
        <dbReference type="EMBL" id="ARN20829.1"/>
    </source>
</evidence>
<name>A0A1W6L925_9BURK</name>
<dbReference type="AlphaFoldDB" id="A0A1W6L925"/>
<keyword evidence="3" id="KW-0732">Signal</keyword>
<dbReference type="Proteomes" id="UP000193427">
    <property type="component" value="Chromosome"/>
</dbReference>
<feature type="region of interest" description="Disordered" evidence="1">
    <location>
        <begin position="361"/>
        <end position="383"/>
    </location>
</feature>
<dbReference type="KEGG" id="rgu:A4W93_13500"/>
<keyword evidence="2" id="KW-0812">Transmembrane</keyword>
<feature type="compositionally biased region" description="Low complexity" evidence="1">
    <location>
        <begin position="181"/>
        <end position="198"/>
    </location>
</feature>
<feature type="chain" id="PRO_5043321472" evidence="3">
    <location>
        <begin position="24"/>
        <end position="636"/>
    </location>
</feature>
<sequence>MQRPPILSPLVLALSLHAGQAMALGFGKVSGTTALGHPLNFAVGLRLEGDETLDAGCVTAEVMVGDRPLPADVVRARVVRSGQGGERRIRVTTTLPIEEPIVSVTVRAGCPERLSRAFVVFADPPHTVPRLVDNETDIADGSEVRGQSPFAAAASPVPRPARPATSGASEPRRGSAASVQASAPARRARGAAANKSSRPVLQLDPAEDSPYTEPTLRMTTTLGSLPAASGVGGAPLPDPDDIRRQQDQARLQALEASVRQLREDGIARERALTALQQQAREMAAERYANPLVYTLAGLCALLGLGLVAALWLRRRDRAEAAWWAAAGHEVVAEARSVLGSDTGNEPPPTTRPAAIPVAAAEPAPRPPAAPAERPAPVPAPEPDSTEVYAVRRDVAGEPAVAEPRRPMSAEELIDLEQQVEFFVVLGQDDAAIDLLMGHVRSTSGVSPLPYLKLLEIYRRREEREPYERIRERFNRRFNAYAPEWGVDPETGYDLEGYPEVLGRLQGIWQMPSMAMELLDTQLFRRDAGPTFDVPAYRELLFLYGIARDLAERDLPSSGVDLLLPIGEDEHPTGAGPIVALSPEAIAEPVSESEHFQLDLDVSTDQPPSLTVELPPESERGQPLDFHLDDPVPPRRR</sequence>
<dbReference type="RefSeq" id="WP_085751110.1">
    <property type="nucleotide sequence ID" value="NZ_BSPR01000007.1"/>
</dbReference>
<feature type="compositionally biased region" description="Pro residues" evidence="1">
    <location>
        <begin position="363"/>
        <end position="381"/>
    </location>
</feature>